<dbReference type="AlphaFoldDB" id="A0A225DFN4"/>
<name>A0A225DFN4_9BACT</name>
<evidence type="ECO:0000313" key="2">
    <source>
        <dbReference type="EMBL" id="OWK34897.1"/>
    </source>
</evidence>
<dbReference type="Proteomes" id="UP000214646">
    <property type="component" value="Unassembled WGS sequence"/>
</dbReference>
<dbReference type="EMBL" id="NIDE01000019">
    <property type="protein sequence ID" value="OWK34897.1"/>
    <property type="molecule type" value="Genomic_DNA"/>
</dbReference>
<dbReference type="InterPro" id="IPR045794">
    <property type="entry name" value="Trypco1"/>
</dbReference>
<gene>
    <name evidence="2" type="ORF">FRUB_09739</name>
</gene>
<proteinExistence type="predicted"/>
<organism evidence="2 3">
    <name type="scientific">Fimbriiglobus ruber</name>
    <dbReference type="NCBI Taxonomy" id="1908690"/>
    <lineage>
        <taxon>Bacteria</taxon>
        <taxon>Pseudomonadati</taxon>
        <taxon>Planctomycetota</taxon>
        <taxon>Planctomycetia</taxon>
        <taxon>Gemmatales</taxon>
        <taxon>Gemmataceae</taxon>
        <taxon>Fimbriiglobus</taxon>
    </lineage>
</organism>
<dbReference type="NCBIfam" id="NF041216">
    <property type="entry name" value="CU044_2847_fam"/>
    <property type="match status" value="1"/>
</dbReference>
<feature type="domain" description="Trypsin-co-occurring" evidence="1">
    <location>
        <begin position="3"/>
        <end position="47"/>
    </location>
</feature>
<protein>
    <recommendedName>
        <fullName evidence="1">Trypsin-co-occurring domain-containing protein</fullName>
    </recommendedName>
</protein>
<sequence>MMKTATELNNPSEVAIEFGIKVSVESGVIVASAEAEANFKVSLKWKNSKTEGQ</sequence>
<evidence type="ECO:0000313" key="3">
    <source>
        <dbReference type="Proteomes" id="UP000214646"/>
    </source>
</evidence>
<evidence type="ECO:0000259" key="1">
    <source>
        <dbReference type="Pfam" id="PF19493"/>
    </source>
</evidence>
<reference evidence="3" key="1">
    <citation type="submission" date="2017-06" db="EMBL/GenBank/DDBJ databases">
        <title>Genome analysis of Fimbriiglobus ruber SP5, the first member of the order Planctomycetales with confirmed chitinolytic capability.</title>
        <authorList>
            <person name="Ravin N.V."/>
            <person name="Rakitin A.L."/>
            <person name="Ivanova A.A."/>
            <person name="Beletsky A.V."/>
            <person name="Kulichevskaya I.S."/>
            <person name="Mardanov A.V."/>
            <person name="Dedysh S.N."/>
        </authorList>
    </citation>
    <scope>NUCLEOTIDE SEQUENCE [LARGE SCALE GENOMIC DNA]</scope>
    <source>
        <strain evidence="3">SP5</strain>
    </source>
</reference>
<dbReference type="Pfam" id="PF19493">
    <property type="entry name" value="Trypco1"/>
    <property type="match status" value="1"/>
</dbReference>
<accession>A0A225DFN4</accession>
<comment type="caution">
    <text evidence="2">The sequence shown here is derived from an EMBL/GenBank/DDBJ whole genome shotgun (WGS) entry which is preliminary data.</text>
</comment>
<keyword evidence="3" id="KW-1185">Reference proteome</keyword>